<feature type="compositionally biased region" description="Basic and acidic residues" evidence="1">
    <location>
        <begin position="1"/>
        <end position="10"/>
    </location>
</feature>
<protein>
    <submittedName>
        <fullName evidence="2">Uncharacterized protein</fullName>
    </submittedName>
</protein>
<evidence type="ECO:0000256" key="1">
    <source>
        <dbReference type="SAM" id="MobiDB-lite"/>
    </source>
</evidence>
<evidence type="ECO:0000313" key="3">
    <source>
        <dbReference type="Proteomes" id="UP000677054"/>
    </source>
</evidence>
<sequence>MSLDGVERVLHQARGTGGGRREEMDETPGSIRAKGLAVSFGGHAWAVDPKSISQKLLLLLQKEEKLWKPRLYHLEKDQSELHVLIFWKV</sequence>
<keyword evidence="3" id="KW-1185">Reference proteome</keyword>
<dbReference type="Proteomes" id="UP000677054">
    <property type="component" value="Unassembled WGS sequence"/>
</dbReference>
<evidence type="ECO:0000313" key="2">
    <source>
        <dbReference type="EMBL" id="CAD7243000.1"/>
    </source>
</evidence>
<organism evidence="2">
    <name type="scientific">Darwinula stevensoni</name>
    <dbReference type="NCBI Taxonomy" id="69355"/>
    <lineage>
        <taxon>Eukaryota</taxon>
        <taxon>Metazoa</taxon>
        <taxon>Ecdysozoa</taxon>
        <taxon>Arthropoda</taxon>
        <taxon>Crustacea</taxon>
        <taxon>Oligostraca</taxon>
        <taxon>Ostracoda</taxon>
        <taxon>Podocopa</taxon>
        <taxon>Podocopida</taxon>
        <taxon>Darwinulocopina</taxon>
        <taxon>Darwinuloidea</taxon>
        <taxon>Darwinulidae</taxon>
        <taxon>Darwinula</taxon>
    </lineage>
</organism>
<accession>A0A7R8X521</accession>
<dbReference type="AlphaFoldDB" id="A0A7R8X521"/>
<reference evidence="2" key="1">
    <citation type="submission" date="2020-11" db="EMBL/GenBank/DDBJ databases">
        <authorList>
            <person name="Tran Van P."/>
        </authorList>
    </citation>
    <scope>NUCLEOTIDE SEQUENCE</scope>
</reference>
<feature type="region of interest" description="Disordered" evidence="1">
    <location>
        <begin position="1"/>
        <end position="28"/>
    </location>
</feature>
<gene>
    <name evidence="2" type="ORF">DSTB1V02_LOCUS2938</name>
</gene>
<dbReference type="EMBL" id="CAJPEV010000351">
    <property type="protein sequence ID" value="CAG0884320.1"/>
    <property type="molecule type" value="Genomic_DNA"/>
</dbReference>
<dbReference type="EMBL" id="LR899868">
    <property type="protein sequence ID" value="CAD7243000.1"/>
    <property type="molecule type" value="Genomic_DNA"/>
</dbReference>
<name>A0A7R8X521_9CRUS</name>
<proteinExistence type="predicted"/>